<comment type="similarity">
    <text evidence="2">Belongs to the MreD family.</text>
</comment>
<evidence type="ECO:0000256" key="2">
    <source>
        <dbReference type="ARBA" id="ARBA00007776"/>
    </source>
</evidence>
<organism evidence="9 10">
    <name type="scientific">Streptococcus thermophilus (strain ATCC BAA-250 / LMG 18311)</name>
    <dbReference type="NCBI Taxonomy" id="264199"/>
    <lineage>
        <taxon>Bacteria</taxon>
        <taxon>Bacillati</taxon>
        <taxon>Bacillota</taxon>
        <taxon>Bacilli</taxon>
        <taxon>Lactobacillales</taxon>
        <taxon>Streptococcaceae</taxon>
        <taxon>Streptococcus</taxon>
    </lineage>
</organism>
<feature type="transmembrane region" description="Helical" evidence="8">
    <location>
        <begin position="91"/>
        <end position="110"/>
    </location>
</feature>
<dbReference type="AlphaFoldDB" id="Q5M6K5"/>
<name>Q5M6K5_STRT2</name>
<feature type="transmembrane region" description="Helical" evidence="8">
    <location>
        <begin position="28"/>
        <end position="47"/>
    </location>
</feature>
<keyword evidence="10" id="KW-1185">Reference proteome</keyword>
<sequence>MLILIKFLMSLLLERVNNMKFFKFSVTPYWLSIIPFLWDGHISMLLNYYFSPELFLSSHLFIIYLFILTLSRPYNCSLLYLVCLGFLYDTYYFKTLGIVIITLPLLSYLFSQLLRFVKRNAYVDCLLAFLFLFLFDTLNFGFALYYGFTNEYISDFIIYQLSPSLVFNLLIFILIKPFVEKLFLYLSVDRFK</sequence>
<keyword evidence="4 8" id="KW-0812">Transmembrane</keyword>
<gene>
    <name evidence="9" type="primary">mreD</name>
    <name evidence="9" type="ordered locus">stu0021</name>
</gene>
<dbReference type="HOGENOM" id="CLU_121959_2_0_9"/>
<dbReference type="KEGG" id="stl:stu0021"/>
<evidence type="ECO:0000256" key="7">
    <source>
        <dbReference type="ARBA" id="ARBA00023136"/>
    </source>
</evidence>
<dbReference type="eggNOG" id="COG2891">
    <property type="taxonomic scope" value="Bacteria"/>
</dbReference>
<protein>
    <submittedName>
        <fullName evidence="9">Rod shape-determining protein MreD</fullName>
    </submittedName>
</protein>
<dbReference type="STRING" id="264199.stu0021"/>
<feature type="transmembrane region" description="Helical" evidence="8">
    <location>
        <begin position="157"/>
        <end position="175"/>
    </location>
</feature>
<evidence type="ECO:0000256" key="8">
    <source>
        <dbReference type="SAM" id="Phobius"/>
    </source>
</evidence>
<feature type="transmembrane region" description="Helical" evidence="8">
    <location>
        <begin position="122"/>
        <end position="145"/>
    </location>
</feature>
<evidence type="ECO:0000256" key="5">
    <source>
        <dbReference type="ARBA" id="ARBA00022960"/>
    </source>
</evidence>
<evidence type="ECO:0000256" key="6">
    <source>
        <dbReference type="ARBA" id="ARBA00022989"/>
    </source>
</evidence>
<dbReference type="GO" id="GO:0008360">
    <property type="term" value="P:regulation of cell shape"/>
    <property type="evidence" value="ECO:0007669"/>
    <property type="project" value="UniProtKB-KW"/>
</dbReference>
<evidence type="ECO:0000256" key="1">
    <source>
        <dbReference type="ARBA" id="ARBA00004651"/>
    </source>
</evidence>
<keyword evidence="6 8" id="KW-1133">Transmembrane helix</keyword>
<dbReference type="Proteomes" id="UP000001170">
    <property type="component" value="Chromosome"/>
</dbReference>
<dbReference type="EMBL" id="CP000023">
    <property type="protein sequence ID" value="AAV59751.1"/>
    <property type="molecule type" value="Genomic_DNA"/>
</dbReference>
<keyword evidence="7 8" id="KW-0472">Membrane</keyword>
<dbReference type="InterPro" id="IPR007227">
    <property type="entry name" value="Cell_shape_determining_MreD"/>
</dbReference>
<evidence type="ECO:0000313" key="10">
    <source>
        <dbReference type="Proteomes" id="UP000001170"/>
    </source>
</evidence>
<dbReference type="NCBIfam" id="TIGR03426">
    <property type="entry name" value="shape_MreD"/>
    <property type="match status" value="1"/>
</dbReference>
<comment type="subcellular location">
    <subcellularLocation>
        <location evidence="1">Cell membrane</location>
        <topology evidence="1">Multi-pass membrane protein</topology>
    </subcellularLocation>
</comment>
<evidence type="ECO:0000313" key="9">
    <source>
        <dbReference type="EMBL" id="AAV59751.1"/>
    </source>
</evidence>
<evidence type="ECO:0000256" key="3">
    <source>
        <dbReference type="ARBA" id="ARBA00022475"/>
    </source>
</evidence>
<dbReference type="GO" id="GO:0005886">
    <property type="term" value="C:plasma membrane"/>
    <property type="evidence" value="ECO:0007669"/>
    <property type="project" value="UniProtKB-SubCell"/>
</dbReference>
<proteinExistence type="inferred from homology"/>
<evidence type="ECO:0000256" key="4">
    <source>
        <dbReference type="ARBA" id="ARBA00022692"/>
    </source>
</evidence>
<accession>Q5M6K5</accession>
<dbReference type="Pfam" id="PF04093">
    <property type="entry name" value="MreD"/>
    <property type="match status" value="1"/>
</dbReference>
<reference evidence="9 10" key="1">
    <citation type="journal article" date="2004" name="Nat. Biotechnol.">
        <title>Complete sequence and comparative genome analysis of the dairy bacterium Streptococcus thermophilus.</title>
        <authorList>
            <person name="Bolotin A."/>
            <person name="Quinquis B."/>
            <person name="Renault P."/>
            <person name="Sorokin A."/>
            <person name="Ehrlich S.D."/>
            <person name="Kulakauskas S."/>
            <person name="Lapidus A."/>
            <person name="Goltsman E."/>
            <person name="Mazur M."/>
            <person name="Pusch G.D."/>
            <person name="Fonstein M."/>
            <person name="Overbeek R."/>
            <person name="Kyprides N."/>
            <person name="Purnelle B."/>
            <person name="Prozzi D."/>
            <person name="Ngui K."/>
            <person name="Masuy D."/>
            <person name="Hancy F."/>
            <person name="Burteau S."/>
            <person name="Boutry M."/>
            <person name="Delcour J."/>
            <person name="Goffeau A."/>
            <person name="Hols P."/>
        </authorList>
    </citation>
    <scope>NUCLEOTIDE SEQUENCE [LARGE SCALE GENOMIC DNA]</scope>
    <source>
        <strain evidence="10">ATCC BAA-250 / LMG 18311</strain>
    </source>
</reference>
<feature type="transmembrane region" description="Helical" evidence="8">
    <location>
        <begin position="54"/>
        <end position="71"/>
    </location>
</feature>
<keyword evidence="5" id="KW-0133">Cell shape</keyword>
<keyword evidence="3" id="KW-1003">Cell membrane</keyword>